<protein>
    <submittedName>
        <fullName evidence="2">Uncharacterized protein</fullName>
    </submittedName>
</protein>
<dbReference type="AlphaFoldDB" id="A0A1Y0ET51"/>
<dbReference type="KEGG" id="cser:CCO03_18665"/>
<gene>
    <name evidence="2" type="ORF">CCO03_18665</name>
</gene>
<evidence type="ECO:0000313" key="2">
    <source>
        <dbReference type="EMBL" id="ARU06412.1"/>
    </source>
</evidence>
<evidence type="ECO:0000256" key="1">
    <source>
        <dbReference type="SAM" id="MobiDB-lite"/>
    </source>
</evidence>
<dbReference type="Proteomes" id="UP000196138">
    <property type="component" value="Chromosome"/>
</dbReference>
<reference evidence="2 3" key="1">
    <citation type="submission" date="2017-05" db="EMBL/GenBank/DDBJ databases">
        <authorList>
            <person name="Song R."/>
            <person name="Chenine A.L."/>
            <person name="Ruprecht R.M."/>
        </authorList>
    </citation>
    <scope>NUCLEOTIDE SEQUENCE [LARGE SCALE GENOMIC DNA]</scope>
    <source>
        <strain evidence="2 3">DSM 26136</strain>
    </source>
</reference>
<organism evidence="2 3">
    <name type="scientific">Comamonas serinivorans</name>
    <dbReference type="NCBI Taxonomy" id="1082851"/>
    <lineage>
        <taxon>Bacteria</taxon>
        <taxon>Pseudomonadati</taxon>
        <taxon>Pseudomonadota</taxon>
        <taxon>Betaproteobacteria</taxon>
        <taxon>Burkholderiales</taxon>
        <taxon>Comamonadaceae</taxon>
        <taxon>Comamonas</taxon>
    </lineage>
</organism>
<proteinExistence type="predicted"/>
<dbReference type="EMBL" id="CP021455">
    <property type="protein sequence ID" value="ARU06412.1"/>
    <property type="molecule type" value="Genomic_DNA"/>
</dbReference>
<feature type="compositionally biased region" description="Basic residues" evidence="1">
    <location>
        <begin position="57"/>
        <end position="66"/>
    </location>
</feature>
<sequence>MTDDALRRQMGQAAVAAAKALNHVGASALVFIAQPSRGHAPPRAEAPGTIAASPARGTHRRPCLAP</sequence>
<keyword evidence="3" id="KW-1185">Reference proteome</keyword>
<accession>A0A1Y0ET51</accession>
<name>A0A1Y0ET51_9BURK</name>
<feature type="region of interest" description="Disordered" evidence="1">
    <location>
        <begin position="37"/>
        <end position="66"/>
    </location>
</feature>
<evidence type="ECO:0000313" key="3">
    <source>
        <dbReference type="Proteomes" id="UP000196138"/>
    </source>
</evidence>
<dbReference type="RefSeq" id="WP_087283531.1">
    <property type="nucleotide sequence ID" value="NZ_CP021455.1"/>
</dbReference>